<comment type="similarity">
    <text evidence="1">Belongs to the protease inhibitor I39 (alpha-2-macroglobulin) family.</text>
</comment>
<dbReference type="InterPro" id="IPR047565">
    <property type="entry name" value="Alpha-macroglob_thiol-ester_cl"/>
</dbReference>
<dbReference type="InterPro" id="IPR050473">
    <property type="entry name" value="A2M/Complement_sys"/>
</dbReference>
<feature type="domain" description="Alpha-2-macroglobulin" evidence="7">
    <location>
        <begin position="494"/>
        <end position="585"/>
    </location>
</feature>
<reference evidence="9" key="1">
    <citation type="submission" date="2021-03" db="EMBL/GenBank/DDBJ databases">
        <authorList>
            <person name="Bekaert M."/>
        </authorList>
    </citation>
    <scope>NUCLEOTIDE SEQUENCE</scope>
</reference>
<protein>
    <submittedName>
        <fullName evidence="9">CD109</fullName>
    </submittedName>
</protein>
<feature type="domain" description="Alpha-macroglobulin receptor-binding" evidence="8">
    <location>
        <begin position="1118"/>
        <end position="1205"/>
    </location>
</feature>
<dbReference type="SMART" id="SM01361">
    <property type="entry name" value="A2M_recep"/>
    <property type="match status" value="1"/>
</dbReference>
<dbReference type="Proteomes" id="UP000683360">
    <property type="component" value="Unassembled WGS sequence"/>
</dbReference>
<dbReference type="Pfam" id="PF07677">
    <property type="entry name" value="A2M_recep"/>
    <property type="match status" value="1"/>
</dbReference>
<evidence type="ECO:0000259" key="8">
    <source>
        <dbReference type="SMART" id="SM01361"/>
    </source>
</evidence>
<dbReference type="SMART" id="SM01360">
    <property type="entry name" value="A2M"/>
    <property type="match status" value="1"/>
</dbReference>
<dbReference type="PANTHER" id="PTHR11412:SF136">
    <property type="entry name" value="CD109 ANTIGEN"/>
    <property type="match status" value="1"/>
</dbReference>
<dbReference type="Gene3D" id="2.20.130.20">
    <property type="match status" value="1"/>
</dbReference>
<dbReference type="Pfam" id="PF17791">
    <property type="entry name" value="MG3"/>
    <property type="match status" value="1"/>
</dbReference>
<dbReference type="InterPro" id="IPR014756">
    <property type="entry name" value="Ig_E-set"/>
</dbReference>
<proteinExistence type="inferred from homology"/>
<dbReference type="InterPro" id="IPR009048">
    <property type="entry name" value="A-macroglobulin_rcpt-bd"/>
</dbReference>
<evidence type="ECO:0000256" key="4">
    <source>
        <dbReference type="ARBA" id="ARBA00022900"/>
    </source>
</evidence>
<evidence type="ECO:0000259" key="6">
    <source>
        <dbReference type="SMART" id="SM01359"/>
    </source>
</evidence>
<dbReference type="SUPFAM" id="SSF81296">
    <property type="entry name" value="E set domains"/>
    <property type="match status" value="1"/>
</dbReference>
<evidence type="ECO:0000256" key="5">
    <source>
        <dbReference type="ARBA" id="ARBA00022966"/>
    </source>
</evidence>
<evidence type="ECO:0000256" key="3">
    <source>
        <dbReference type="ARBA" id="ARBA00022729"/>
    </source>
</evidence>
<keyword evidence="4" id="KW-0722">Serine protease inhibitor</keyword>
<dbReference type="SMART" id="SM01359">
    <property type="entry name" value="A2M_N_2"/>
    <property type="match status" value="1"/>
</dbReference>
<evidence type="ECO:0000313" key="10">
    <source>
        <dbReference type="Proteomes" id="UP000683360"/>
    </source>
</evidence>
<feature type="domain" description="Alpha-2-macroglobulin bait region" evidence="6">
    <location>
        <begin position="248"/>
        <end position="376"/>
    </location>
</feature>
<dbReference type="InterPro" id="IPR013783">
    <property type="entry name" value="Ig-like_fold"/>
</dbReference>
<gene>
    <name evidence="9" type="ORF">MEDL_8244</name>
</gene>
<comment type="caution">
    <text evidence="9">The sequence shown here is derived from an EMBL/GenBank/DDBJ whole genome shotgun (WGS) entry which is preliminary data.</text>
</comment>
<dbReference type="Gene3D" id="2.60.40.1930">
    <property type="match status" value="2"/>
</dbReference>
<accession>A0A8S3QD88</accession>
<dbReference type="Pfam" id="PF07703">
    <property type="entry name" value="A2M_BRD"/>
    <property type="match status" value="1"/>
</dbReference>
<keyword evidence="10" id="KW-1185">Reference proteome</keyword>
<sequence>MDFYISVQFRAFGVKPSLNVIKAPIDVIIFDPLRNRVKQYMKLEEEYGVVSGFLQLSPETRHGRWTIEMNQLVLLPKFNVRVSVPGLNFVQDDFVTVRVTAAYTFGKPVEGYVFLNVTRSFGSDSFYEKYEKINGQVDIKIPMWSLYPAFGTYYRLFVKVNETVTGKEANETTNFQLYKQKFKVVFSQSMPYTFKPGLRYTIILRIEKSDGSSIETPTGTVRIIITYDFIIKINKRTTRKTKIFFTKKVTVDKSGVVIQQVLFPLIAVNCRIYIFSRGTIVHQGIFPMRRLSRRHTIHVTHEMTPSFRILVYYVRRYGEIVADAVTFSVKDIFRNKVTMKFDKEVVEPGNQVKLEVKADPGSLVNIVAVDKSILLLGNANDITANNVLKELQRFTYTSVPLLKEWDSIGSVVDSGRNSEAVFSNSGVYVSTDCLLIGRRRSVKPSPQFRSGGLGGASGRSLLRSASFKGGAAGSAGDGTSLASPTRTRTSFPETWLWLNTTTNRKGVASVTSQIPDTITQWIATSFVVNPRTGLGVLANPAKIINFQRFFMRFELPYSAIRGEILILQITVFNYMEEDLDVHVSLNKNVNLTFVDVKGNTVVPRGKAWTKTVFIPKETVMSVYFPIIPIKIGRTLLDANVRSKSAADAVQRPLLVKPEGIRENYNIPVLIDLRKERTFSTNVLISLPPFVIPDSEFVKVSVIGDLIGTTLAGVEDLLRMSYGCGEQNLVRFVPNVFISVYLKATNRLTGDIKDKVDRFLSSGYQRQLSYSRHDGSFSAFGKSDSYGSTWLTAFVVKSFAQAADLTYIDPNVIRRAVRFLVRNQNRTNGEYKEKGVVLNKGMQGGSASSAASLTSYVVIALHEAITRKEIPEDAIEETKKSIKNAVSFIVNVLENRRSISQDNLYELVIATYALTLLDAPLARTLLRQIERYSYTEDGTKYWKLPDNAANKIQPYRRWTPPKVKVRALDIEITSYVLLIYNIRNDITNGVLVVKWLNKQKNPFGGFISTQDTVIAIQAITGFAEKVFVEQFDAVLNVKGDSWNGHTFAVDNGNSLVLQSVDAPSSIRNISIDCAGSGFLMSEIAVFFNVPEELRKPAFYLRTTILNDSVLGFRLKICFSTMGFMEIAIPTGMEADIDSMNTTSTYGLYKKKELQSDQLDLYFDLITTKEMCLEINIDRVSLVAKQKPVPARLSEYYEQSNEVIKMYQSKVLSQASADDVCGRDRCQ</sequence>
<name>A0A8S3QD88_MYTED</name>
<dbReference type="Gene3D" id="2.60.120.1540">
    <property type="match status" value="1"/>
</dbReference>
<evidence type="ECO:0000313" key="9">
    <source>
        <dbReference type="EMBL" id="CAG2193398.1"/>
    </source>
</evidence>
<evidence type="ECO:0000256" key="2">
    <source>
        <dbReference type="ARBA" id="ARBA00022690"/>
    </source>
</evidence>
<dbReference type="SUPFAM" id="SSF49410">
    <property type="entry name" value="Alpha-macroglobulin receptor domain"/>
    <property type="match status" value="1"/>
</dbReference>
<dbReference type="Gene3D" id="2.60.40.10">
    <property type="entry name" value="Immunoglobulins"/>
    <property type="match status" value="1"/>
</dbReference>
<dbReference type="PANTHER" id="PTHR11412">
    <property type="entry name" value="MACROGLOBULIN / COMPLEMENT"/>
    <property type="match status" value="1"/>
</dbReference>
<dbReference type="Gene3D" id="6.20.50.160">
    <property type="match status" value="1"/>
</dbReference>
<dbReference type="Pfam" id="PF00207">
    <property type="entry name" value="A2M"/>
    <property type="match status" value="1"/>
</dbReference>
<dbReference type="EMBL" id="CAJPWZ010000459">
    <property type="protein sequence ID" value="CAG2193398.1"/>
    <property type="molecule type" value="Genomic_DNA"/>
</dbReference>
<dbReference type="InterPro" id="IPR011626">
    <property type="entry name" value="Alpha-macroglobulin_TED"/>
</dbReference>
<evidence type="ECO:0000259" key="7">
    <source>
        <dbReference type="SMART" id="SM01360"/>
    </source>
</evidence>
<organism evidence="9 10">
    <name type="scientific">Mytilus edulis</name>
    <name type="common">Blue mussel</name>
    <dbReference type="NCBI Taxonomy" id="6550"/>
    <lineage>
        <taxon>Eukaryota</taxon>
        <taxon>Metazoa</taxon>
        <taxon>Spiralia</taxon>
        <taxon>Lophotrochozoa</taxon>
        <taxon>Mollusca</taxon>
        <taxon>Bivalvia</taxon>
        <taxon>Autobranchia</taxon>
        <taxon>Pteriomorphia</taxon>
        <taxon>Mytilida</taxon>
        <taxon>Mytiloidea</taxon>
        <taxon>Mytilidae</taxon>
        <taxon>Mytilinae</taxon>
        <taxon>Mytilus</taxon>
    </lineage>
</organism>
<dbReference type="InterPro" id="IPR008930">
    <property type="entry name" value="Terpenoid_cyclase/PrenylTrfase"/>
</dbReference>
<keyword evidence="5" id="KW-0882">Thioester bond</keyword>
<dbReference type="InterPro" id="IPR036595">
    <property type="entry name" value="A-macroglobulin_rcpt-bd_sf"/>
</dbReference>
<dbReference type="Gene3D" id="2.60.40.1940">
    <property type="match status" value="1"/>
</dbReference>
<dbReference type="SMART" id="SM01419">
    <property type="entry name" value="Thiol-ester_cl"/>
    <property type="match status" value="1"/>
</dbReference>
<dbReference type="InterPro" id="IPR001599">
    <property type="entry name" value="Macroglobln_a2"/>
</dbReference>
<dbReference type="InterPro" id="IPR041555">
    <property type="entry name" value="MG3"/>
</dbReference>
<dbReference type="GO" id="GO:0004867">
    <property type="term" value="F:serine-type endopeptidase inhibitor activity"/>
    <property type="evidence" value="ECO:0007669"/>
    <property type="project" value="UniProtKB-KW"/>
</dbReference>
<dbReference type="AlphaFoldDB" id="A0A8S3QD88"/>
<keyword evidence="2" id="KW-0646">Protease inhibitor</keyword>
<dbReference type="Pfam" id="PF07678">
    <property type="entry name" value="TED_complement"/>
    <property type="match status" value="1"/>
</dbReference>
<dbReference type="Gene3D" id="1.50.10.20">
    <property type="match status" value="1"/>
</dbReference>
<keyword evidence="3" id="KW-0732">Signal</keyword>
<dbReference type="GO" id="GO:0005615">
    <property type="term" value="C:extracellular space"/>
    <property type="evidence" value="ECO:0007669"/>
    <property type="project" value="InterPro"/>
</dbReference>
<dbReference type="Gene3D" id="2.60.40.690">
    <property type="entry name" value="Alpha-macroglobulin, receptor-binding domain"/>
    <property type="match status" value="1"/>
</dbReference>
<evidence type="ECO:0000256" key="1">
    <source>
        <dbReference type="ARBA" id="ARBA00010952"/>
    </source>
</evidence>
<dbReference type="InterPro" id="IPR011625">
    <property type="entry name" value="A2M_N_BRD"/>
</dbReference>
<dbReference type="OrthoDB" id="9998011at2759"/>
<dbReference type="SUPFAM" id="SSF48239">
    <property type="entry name" value="Terpenoid cyclases/Protein prenyltransferases"/>
    <property type="match status" value="1"/>
</dbReference>